<feature type="domain" description="Beta-lactamase-related" evidence="4">
    <location>
        <begin position="461"/>
        <end position="781"/>
    </location>
</feature>
<evidence type="ECO:0000313" key="5">
    <source>
        <dbReference type="EMBL" id="RMJ11585.1"/>
    </source>
</evidence>
<dbReference type="STRING" id="2010991.A0A3M2S2W0"/>
<sequence>MTNKPILDRPELKGILPSNFLHGFASAAYQVEGATSKDGRGPCSWDDFLKDFPDKGDDACRSYDLWEEDIDALIEAGIEPTVTLHHYDTPLELDERYRGFAASDPEQLIADFVAYARLCFERFGDRVKKWLTINEPWIYCSICADGLVKNYTPRDFFRVGHNCLLVHGHVAHLYRVEFKSQQKGQIGIALNYDWVEPIDESVGAKKAAQVAEERSLGWWALPIFKGVQTETWDHYGDIFPKLTVEELELVHGSADFFSINHYGTMWATGKLIEPFKATNFRDLDDVEKTHYKNGEPIGRRGENGHPHTVPWGFQNMLVHVWKTYAEPSGLDVYVYENGYAIEQEAELPLAEIIDDKYRQEYYDLYIGALCTAVKDHGVKMAGYHCWSLLDCFISTMAPCLISPHATESLRELLNSSCQTHLPCASATVVSATSELFHQETVSSSIDQDDGGQLAHKYGCDDQVYWFASCTKLVTAIACMQLVEQGKLALDDSNQLEGLCPELRDVKVLESDGSMTEKNKRITLRMLLTHTAGFGYSFLNKKLDSYNEFSGSASDMRQPLVNQPGERFEYGISMDWAGIAVERVTQTKLGDYMQKYIFEPSGIKDVSFIPSKDMRARLAGFWQRDADGHLSSRPYPLSKPLIPDQASDMLQSGGAGLWGSTREYSKLLRVLLNNGTSPITGKVILQPDTVDRMFENQLSRDPDFARTSLPAVKPGLVYPAEELYPLCPGNEPQGWGLGFMISPGVTGRSKHTAHWSGLSNCFWWCDREKGVAGIVASQMLPFPDLKVVQLWANVETATYSGLK</sequence>
<dbReference type="AlphaFoldDB" id="A0A3M2S2W0"/>
<protein>
    <recommendedName>
        <fullName evidence="4">Beta-lactamase-related domain-containing protein</fullName>
    </recommendedName>
</protein>
<dbReference type="EMBL" id="NKUJ01000163">
    <property type="protein sequence ID" value="RMJ11585.1"/>
    <property type="molecule type" value="Genomic_DNA"/>
</dbReference>
<accession>A0A3M2S2W0</accession>
<name>A0A3M2S2W0_9HYPO</name>
<dbReference type="GO" id="GO:0008422">
    <property type="term" value="F:beta-glucosidase activity"/>
    <property type="evidence" value="ECO:0007669"/>
    <property type="project" value="TreeGrafter"/>
</dbReference>
<comment type="caution">
    <text evidence="5">The sequence shown here is derived from an EMBL/GenBank/DDBJ whole genome shotgun (WGS) entry which is preliminary data.</text>
</comment>
<dbReference type="PANTHER" id="PTHR10353:SF36">
    <property type="entry name" value="LP05116P"/>
    <property type="match status" value="1"/>
</dbReference>
<dbReference type="SUPFAM" id="SSF51445">
    <property type="entry name" value="(Trans)glycosidases"/>
    <property type="match status" value="1"/>
</dbReference>
<dbReference type="Gene3D" id="3.20.20.80">
    <property type="entry name" value="Glycosidases"/>
    <property type="match status" value="2"/>
</dbReference>
<gene>
    <name evidence="5" type="ORF">CDV36_008795</name>
</gene>
<dbReference type="InterPro" id="IPR001466">
    <property type="entry name" value="Beta-lactam-related"/>
</dbReference>
<keyword evidence="3" id="KW-0326">Glycosidase</keyword>
<dbReference type="PANTHER" id="PTHR10353">
    <property type="entry name" value="GLYCOSYL HYDROLASE"/>
    <property type="match status" value="1"/>
</dbReference>
<comment type="similarity">
    <text evidence="1">Belongs to the glycosyl hydrolase 1 family.</text>
</comment>
<dbReference type="PRINTS" id="PR00131">
    <property type="entry name" value="GLHYDRLASE1"/>
</dbReference>
<dbReference type="InterPro" id="IPR001360">
    <property type="entry name" value="Glyco_hydro_1"/>
</dbReference>
<dbReference type="InterPro" id="IPR017853">
    <property type="entry name" value="GH"/>
</dbReference>
<dbReference type="Pfam" id="PF00144">
    <property type="entry name" value="Beta-lactamase"/>
    <property type="match status" value="1"/>
</dbReference>
<proteinExistence type="inferred from homology"/>
<keyword evidence="2" id="KW-0378">Hydrolase</keyword>
<dbReference type="GO" id="GO:0005975">
    <property type="term" value="P:carbohydrate metabolic process"/>
    <property type="evidence" value="ECO:0007669"/>
    <property type="project" value="InterPro"/>
</dbReference>
<dbReference type="SUPFAM" id="SSF56601">
    <property type="entry name" value="beta-lactamase/transpeptidase-like"/>
    <property type="match status" value="1"/>
</dbReference>
<evidence type="ECO:0000256" key="1">
    <source>
        <dbReference type="ARBA" id="ARBA00010838"/>
    </source>
</evidence>
<reference evidence="5 6" key="1">
    <citation type="submission" date="2017-06" db="EMBL/GenBank/DDBJ databases">
        <title>Comparative genomic analysis of Ambrosia Fusariam Clade fungi.</title>
        <authorList>
            <person name="Stajich J.E."/>
            <person name="Carrillo J."/>
            <person name="Kijimoto T."/>
            <person name="Eskalen A."/>
            <person name="O'Donnell K."/>
            <person name="Kasson M."/>
        </authorList>
    </citation>
    <scope>NUCLEOTIDE SEQUENCE [LARGE SCALE GENOMIC DNA]</scope>
    <source>
        <strain evidence="5">UCR3666</strain>
    </source>
</reference>
<evidence type="ECO:0000313" key="6">
    <source>
        <dbReference type="Proteomes" id="UP000277212"/>
    </source>
</evidence>
<evidence type="ECO:0000259" key="4">
    <source>
        <dbReference type="Pfam" id="PF00144"/>
    </source>
</evidence>
<keyword evidence="6" id="KW-1185">Reference proteome</keyword>
<dbReference type="OrthoDB" id="428260at2759"/>
<dbReference type="InterPro" id="IPR012338">
    <property type="entry name" value="Beta-lactam/transpept-like"/>
</dbReference>
<evidence type="ECO:0000256" key="3">
    <source>
        <dbReference type="ARBA" id="ARBA00023295"/>
    </source>
</evidence>
<dbReference type="Proteomes" id="UP000277212">
    <property type="component" value="Unassembled WGS sequence"/>
</dbReference>
<dbReference type="Gene3D" id="3.40.710.10">
    <property type="entry name" value="DD-peptidase/beta-lactamase superfamily"/>
    <property type="match status" value="1"/>
</dbReference>
<evidence type="ECO:0000256" key="2">
    <source>
        <dbReference type="ARBA" id="ARBA00022801"/>
    </source>
</evidence>
<dbReference type="Pfam" id="PF00232">
    <property type="entry name" value="Glyco_hydro_1"/>
    <property type="match status" value="1"/>
</dbReference>
<organism evidence="5 6">
    <name type="scientific">Fusarium kuroshium</name>
    <dbReference type="NCBI Taxonomy" id="2010991"/>
    <lineage>
        <taxon>Eukaryota</taxon>
        <taxon>Fungi</taxon>
        <taxon>Dikarya</taxon>
        <taxon>Ascomycota</taxon>
        <taxon>Pezizomycotina</taxon>
        <taxon>Sordariomycetes</taxon>
        <taxon>Hypocreomycetidae</taxon>
        <taxon>Hypocreales</taxon>
        <taxon>Nectriaceae</taxon>
        <taxon>Fusarium</taxon>
        <taxon>Fusarium solani species complex</taxon>
    </lineage>
</organism>